<dbReference type="Pfam" id="PF06074">
    <property type="entry name" value="Portal_Mu"/>
    <property type="match status" value="1"/>
</dbReference>
<gene>
    <name evidence="1" type="ORF">QE408_002545</name>
</gene>
<proteinExistence type="predicted"/>
<accession>A0ABU0UKB4</accession>
<evidence type="ECO:0000313" key="2">
    <source>
        <dbReference type="Proteomes" id="UP001224781"/>
    </source>
</evidence>
<keyword evidence="2" id="KW-1185">Reference proteome</keyword>
<evidence type="ECO:0008006" key="3">
    <source>
        <dbReference type="Google" id="ProtNLM"/>
    </source>
</evidence>
<dbReference type="RefSeq" id="WP_306931611.1">
    <property type="nucleotide sequence ID" value="NZ_JAUTBL010000002.1"/>
</dbReference>
<sequence>MKSKKIAAVEQPRKNLPASASNLIADARNDITIPFYSGALQHQDDTLLHRGGGKGLKIYDEIERDTYASAMLAKRKKVLVARNWELKAFSETPLDVAAADFCREVVNDLPFDRICEDLLDATLKGFAVSEVVWTRKGNRIVPERIVSHDQRRFAFGEDWRPRLLTWTNMRDGVELPERKFIVHRFGVKGNNPYGLGIGSRLFWPVLFKREGIAFWLHFLEKFASPTVIGFTPYGTLPEEQNKLMNTLRQLRSSSALTAPIGTDIKFLEAARSGSVSYQEFLQYWDKQISIATTGETLTTDIGNSGSRAASETHAEMLELLVDSDADLLSGTLRETILTWLVEYNFPGAGVPYIWRTRAKNEKAESEVGKAKADAATSINSALMAVLATAGQIDDDDFAREYITGFGITDHLSEKAIDALVDARFAFMEGGKRDRDLRKAADENPLFAALFGGPAVKKNSSGMTST</sequence>
<dbReference type="EMBL" id="JAUTBL010000002">
    <property type="protein sequence ID" value="MDQ1185402.1"/>
    <property type="molecule type" value="Genomic_DNA"/>
</dbReference>
<dbReference type="InterPro" id="IPR009279">
    <property type="entry name" value="Portal_Mu"/>
</dbReference>
<organism evidence="1 2">
    <name type="scientific">Agrobacterium larrymoorei</name>
    <dbReference type="NCBI Taxonomy" id="160699"/>
    <lineage>
        <taxon>Bacteria</taxon>
        <taxon>Pseudomonadati</taxon>
        <taxon>Pseudomonadota</taxon>
        <taxon>Alphaproteobacteria</taxon>
        <taxon>Hyphomicrobiales</taxon>
        <taxon>Rhizobiaceae</taxon>
        <taxon>Rhizobium/Agrobacterium group</taxon>
        <taxon>Agrobacterium</taxon>
    </lineage>
</organism>
<name>A0ABU0UKB4_9HYPH</name>
<dbReference type="Proteomes" id="UP001224781">
    <property type="component" value="Unassembled WGS sequence"/>
</dbReference>
<reference evidence="1 2" key="1">
    <citation type="submission" date="2023-07" db="EMBL/GenBank/DDBJ databases">
        <title>Functional and genomic diversity of the sorghum phyllosphere microbiome.</title>
        <authorList>
            <person name="Shade A."/>
        </authorList>
    </citation>
    <scope>NUCLEOTIDE SEQUENCE [LARGE SCALE GENOMIC DNA]</scope>
    <source>
        <strain evidence="1 2">SORGH_AS_1126</strain>
    </source>
</reference>
<evidence type="ECO:0000313" key="1">
    <source>
        <dbReference type="EMBL" id="MDQ1185402.1"/>
    </source>
</evidence>
<protein>
    <recommendedName>
        <fullName evidence="3">DUF935 family protein</fullName>
    </recommendedName>
</protein>
<comment type="caution">
    <text evidence="1">The sequence shown here is derived from an EMBL/GenBank/DDBJ whole genome shotgun (WGS) entry which is preliminary data.</text>
</comment>